<reference evidence="2 3" key="1">
    <citation type="journal article" date="2019" name="Nat. Commun.">
        <title>A new type of DNA phosphorothioation-based antiviral system in archaea.</title>
        <authorList>
            <person name="Xiong L."/>
            <person name="Liu S."/>
            <person name="Chen S."/>
            <person name="Xiao Y."/>
            <person name="Zhu B."/>
            <person name="Gao Y."/>
            <person name="Zhang Y."/>
            <person name="Chen B."/>
            <person name="Luo J."/>
            <person name="Deng Z."/>
            <person name="Chen X."/>
            <person name="Wang L."/>
            <person name="Chen S."/>
        </authorList>
    </citation>
    <scope>NUCLEOTIDE SEQUENCE [LARGE SCALE GENOMIC DNA]</scope>
    <source>
        <strain evidence="2 3">CBA1105</strain>
    </source>
</reference>
<dbReference type="PROSITE" id="PS51318">
    <property type="entry name" value="TAT"/>
    <property type="match status" value="1"/>
</dbReference>
<dbReference type="InterPro" id="IPR006311">
    <property type="entry name" value="TAT_signal"/>
</dbReference>
<evidence type="ECO:0000313" key="2">
    <source>
        <dbReference type="EMBL" id="QCC52152.1"/>
    </source>
</evidence>
<sequence>MVPDLSRRRLLAGGGALALSGMAGVGLANSGWLSGLTDDGGRSVPEQVWQPPVSQAHADATLERLETTADRAERLADRVERRTGSAPRWADEPASGWLADARRESVPRERLSDATSGLATAGSRIGEAKEILGGTVSDDARDRSLAVRSEADRLQDELGDYPVSNPSRDLACLYFVEVESDNVSFLAPFDGSSESTTGDLSQFHSRLLRAEQALANARYYRNRYRDELGDQTRPVRHSVQDAQREFIDSIDALPSENDVQEAITPDEARYYGTDVYQQATQPLWADCYDSDFRYGTDGRRRDHDVQRLVDTGRALLWRRGCQYARTELSVTPDQEEFDRDRMLEAESGAVDTYESVRSNYDAPLPELFVQSGATAITVGQSRTEFGQTSELYAKATTFYLVGIGILQAIEDVVSTLPS</sequence>
<feature type="coiled-coil region" evidence="1">
    <location>
        <begin position="55"/>
        <end position="82"/>
    </location>
</feature>
<gene>
    <name evidence="2" type="ORF">DV733_13345</name>
</gene>
<organism evidence="2 3">
    <name type="scientific">Halapricum salinum</name>
    <dbReference type="NCBI Taxonomy" id="1457250"/>
    <lineage>
        <taxon>Archaea</taxon>
        <taxon>Methanobacteriati</taxon>
        <taxon>Methanobacteriota</taxon>
        <taxon>Stenosarchaea group</taxon>
        <taxon>Halobacteria</taxon>
        <taxon>Halobacteriales</taxon>
        <taxon>Haloarculaceae</taxon>
        <taxon>Halapricum</taxon>
    </lineage>
</organism>
<protein>
    <recommendedName>
        <fullName evidence="4">Transcriptional initiation protein Tat</fullName>
    </recommendedName>
</protein>
<dbReference type="OrthoDB" id="269065at2157"/>
<name>A0A4D6HGK3_9EURY</name>
<dbReference type="GeneID" id="39848864"/>
<dbReference type="KEGG" id="hsn:DV733_13345"/>
<dbReference type="RefSeq" id="WP_049992478.1">
    <property type="nucleotide sequence ID" value="NZ_CP031310.1"/>
</dbReference>
<evidence type="ECO:0000313" key="3">
    <source>
        <dbReference type="Proteomes" id="UP000296706"/>
    </source>
</evidence>
<evidence type="ECO:0000256" key="1">
    <source>
        <dbReference type="SAM" id="Coils"/>
    </source>
</evidence>
<keyword evidence="1" id="KW-0175">Coiled coil</keyword>
<keyword evidence="3" id="KW-1185">Reference proteome</keyword>
<proteinExistence type="predicted"/>
<dbReference type="EMBL" id="CP031310">
    <property type="protein sequence ID" value="QCC52152.1"/>
    <property type="molecule type" value="Genomic_DNA"/>
</dbReference>
<dbReference type="Proteomes" id="UP000296706">
    <property type="component" value="Chromosome"/>
</dbReference>
<evidence type="ECO:0008006" key="4">
    <source>
        <dbReference type="Google" id="ProtNLM"/>
    </source>
</evidence>
<dbReference type="AlphaFoldDB" id="A0A4D6HGK3"/>
<accession>A0A4D6HGK3</accession>